<dbReference type="OrthoDB" id="3219396at2759"/>
<reference evidence="2 3" key="1">
    <citation type="submission" date="2014-02" db="EMBL/GenBank/DDBJ databases">
        <title>The genome sequence of Colletotrichum simmondsii CBS122122.</title>
        <authorList>
            <person name="Baroncelli R."/>
            <person name="Thon M.R."/>
        </authorList>
    </citation>
    <scope>NUCLEOTIDE SEQUENCE [LARGE SCALE GENOMIC DNA]</scope>
    <source>
        <strain evidence="2 3">CBS122122</strain>
    </source>
</reference>
<name>A0A135T4I8_9PEZI</name>
<dbReference type="EMBL" id="JFBX01000289">
    <property type="protein sequence ID" value="KXH43069.1"/>
    <property type="molecule type" value="Genomic_DNA"/>
</dbReference>
<gene>
    <name evidence="2" type="ORF">CSIM01_01823</name>
</gene>
<dbReference type="Proteomes" id="UP000070328">
    <property type="component" value="Unassembled WGS sequence"/>
</dbReference>
<protein>
    <recommendedName>
        <fullName evidence="4">F-box domain-containing protein</fullName>
    </recommendedName>
</protein>
<proteinExistence type="predicted"/>
<evidence type="ECO:0000256" key="1">
    <source>
        <dbReference type="SAM" id="MobiDB-lite"/>
    </source>
</evidence>
<keyword evidence="3" id="KW-1185">Reference proteome</keyword>
<dbReference type="AlphaFoldDB" id="A0A135T4I8"/>
<comment type="caution">
    <text evidence="2">The sequence shown here is derived from an EMBL/GenBank/DDBJ whole genome shotgun (WGS) entry which is preliminary data.</text>
</comment>
<evidence type="ECO:0000313" key="3">
    <source>
        <dbReference type="Proteomes" id="UP000070328"/>
    </source>
</evidence>
<feature type="region of interest" description="Disordered" evidence="1">
    <location>
        <begin position="79"/>
        <end position="99"/>
    </location>
</feature>
<evidence type="ECO:0008006" key="4">
    <source>
        <dbReference type="Google" id="ProtNLM"/>
    </source>
</evidence>
<organism evidence="2 3">
    <name type="scientific">Colletotrichum simmondsii</name>
    <dbReference type="NCBI Taxonomy" id="703756"/>
    <lineage>
        <taxon>Eukaryota</taxon>
        <taxon>Fungi</taxon>
        <taxon>Dikarya</taxon>
        <taxon>Ascomycota</taxon>
        <taxon>Pezizomycotina</taxon>
        <taxon>Sordariomycetes</taxon>
        <taxon>Hypocreomycetidae</taxon>
        <taxon>Glomerellales</taxon>
        <taxon>Glomerellaceae</taxon>
        <taxon>Colletotrichum</taxon>
        <taxon>Colletotrichum acutatum species complex</taxon>
    </lineage>
</organism>
<dbReference type="SUPFAM" id="SSF81383">
    <property type="entry name" value="F-box domain"/>
    <property type="match status" value="1"/>
</dbReference>
<accession>A0A135T4I8</accession>
<dbReference type="InterPro" id="IPR036047">
    <property type="entry name" value="F-box-like_dom_sf"/>
</dbReference>
<evidence type="ECO:0000313" key="2">
    <source>
        <dbReference type="EMBL" id="KXH43069.1"/>
    </source>
</evidence>
<sequence>MCLGINTIIRAWRELGLEKNEHIKENQDLYDSGKKIVSREPSAAEEMRMPCVPDSRSENIDGDTSDEGLVDTDWETITSDSDTGDWETITSDSDTGDGANTCKITGQNTIYSTSAVEVLMSDLPNRIHSWEAKLIANLRQSRFIALPDEVLLQIMHESELSDLYMLRQVSWTFWRLYQDQECSVCKQIGEGLSIQKMKPPSIHGEIRTFNTDHGAKSLIRTFKQLMEPLDPDSELFILEGRPSPPSGVRSAFSWTFSRSESRNSRIAASDPRLERGSIYLKRSGGEFTPKVNYIHDWKDEPYGLNGILASERTSYGADSESEAKYILCRWNRSVTPWTTYVEEGLSWQGDTTKRKEYYSPEYTLFEDVIQRVQQLETEDTQTDWKEYIKTLAPVITILFNLVTSDWLRRKVKNHINKIRKSPKYKEPSSKEKLDSMQIQVNSLTRQIMKLQQGKLDKKFCRKVQYFTKAREF</sequence>